<comment type="similarity">
    <text evidence="2 6">Belongs to the pseudouridine synthase RluA family.</text>
</comment>
<dbReference type="AlphaFoldDB" id="A0A9D1LNX2"/>
<dbReference type="InterPro" id="IPR006037">
    <property type="entry name" value="RCK_C"/>
</dbReference>
<dbReference type="PROSITE" id="PS50889">
    <property type="entry name" value="S4"/>
    <property type="match status" value="1"/>
</dbReference>
<dbReference type="GO" id="GO:0008324">
    <property type="term" value="F:monoatomic cation transmembrane transporter activity"/>
    <property type="evidence" value="ECO:0007669"/>
    <property type="project" value="InterPro"/>
</dbReference>
<feature type="domain" description="RCK C-terminal" evidence="7">
    <location>
        <begin position="1"/>
        <end position="77"/>
    </location>
</feature>
<dbReference type="Gene3D" id="3.10.290.10">
    <property type="entry name" value="RNA-binding S4 domain"/>
    <property type="match status" value="1"/>
</dbReference>
<dbReference type="CDD" id="cd02869">
    <property type="entry name" value="PseudoU_synth_RluA_like"/>
    <property type="match status" value="1"/>
</dbReference>
<dbReference type="EC" id="5.4.99.-" evidence="6"/>
<dbReference type="GO" id="GO:0003723">
    <property type="term" value="F:RNA binding"/>
    <property type="evidence" value="ECO:0007669"/>
    <property type="project" value="UniProtKB-KW"/>
</dbReference>
<evidence type="ECO:0000256" key="1">
    <source>
        <dbReference type="ARBA" id="ARBA00000073"/>
    </source>
</evidence>
<sequence length="330" mass="37266">MKEVVVDHSCSGQKIEKFVRKFLSEAPLGYIYKAFRKKDIKINGHWVRKDAVVKEGDVVRIYVTDQQLEDFHKPRPVSAKPLPYRIVYEDENVLIVDKPKGVLVYGDKTGSRETLGNAVLDYLYMKGEYDPTNASFVPSPAHRLDRNTSGLICYGKTDAGLKALTDLFKERKQIEKYYLTLVRGNLEKDEGKIDIPLGKDPQNGRAFPQSIENGGKTAITEYRVKERYGDFTLVEAKLCTGRTHQLRVHFACIGHPIIGDDKYGDFKLNKVIELKTGLDSQFLHAYKLVFGNLCGALAKLSGKTFTSPLPDSYQQVIEITCSNRHNTAVQ</sequence>
<dbReference type="InterPro" id="IPR036986">
    <property type="entry name" value="S4_RNA-bd_sf"/>
</dbReference>
<dbReference type="InterPro" id="IPR006225">
    <property type="entry name" value="PsdUridine_synth_RluC/D"/>
</dbReference>
<accession>A0A9D1LNX2</accession>
<dbReference type="GO" id="GO:0140098">
    <property type="term" value="F:catalytic activity, acting on RNA"/>
    <property type="evidence" value="ECO:0007669"/>
    <property type="project" value="UniProtKB-ARBA"/>
</dbReference>
<dbReference type="Pfam" id="PF00849">
    <property type="entry name" value="PseudoU_synth_2"/>
    <property type="match status" value="1"/>
</dbReference>
<comment type="caution">
    <text evidence="8">The sequence shown here is derived from an EMBL/GenBank/DDBJ whole genome shotgun (WGS) entry which is preliminary data.</text>
</comment>
<evidence type="ECO:0000313" key="9">
    <source>
        <dbReference type="Proteomes" id="UP000824070"/>
    </source>
</evidence>
<reference evidence="8" key="1">
    <citation type="submission" date="2020-10" db="EMBL/GenBank/DDBJ databases">
        <authorList>
            <person name="Gilroy R."/>
        </authorList>
    </citation>
    <scope>NUCLEOTIDE SEQUENCE</scope>
    <source>
        <strain evidence="8">ChiGjej1B1-22543</strain>
    </source>
</reference>
<protein>
    <recommendedName>
        <fullName evidence="6">Pseudouridine synthase</fullName>
        <ecNumber evidence="6">5.4.99.-</ecNumber>
    </recommendedName>
</protein>
<evidence type="ECO:0000256" key="4">
    <source>
        <dbReference type="PIRSR" id="PIRSR606225-1"/>
    </source>
</evidence>
<dbReference type="GO" id="GO:0006813">
    <property type="term" value="P:potassium ion transport"/>
    <property type="evidence" value="ECO:0007669"/>
    <property type="project" value="InterPro"/>
</dbReference>
<proteinExistence type="inferred from homology"/>
<dbReference type="EMBL" id="DVMV01000022">
    <property type="protein sequence ID" value="HIU45297.1"/>
    <property type="molecule type" value="Genomic_DNA"/>
</dbReference>
<dbReference type="NCBIfam" id="TIGR00005">
    <property type="entry name" value="rluA_subfam"/>
    <property type="match status" value="1"/>
</dbReference>
<evidence type="ECO:0000256" key="5">
    <source>
        <dbReference type="PROSITE-ProRule" id="PRU00182"/>
    </source>
</evidence>
<gene>
    <name evidence="8" type="ORF">IAC52_03250</name>
</gene>
<name>A0A9D1LNX2_9FIRM</name>
<comment type="catalytic activity">
    <reaction evidence="1 6">
        <text>a uridine in RNA = a pseudouridine in RNA</text>
        <dbReference type="Rhea" id="RHEA:48348"/>
        <dbReference type="Rhea" id="RHEA-COMP:12068"/>
        <dbReference type="Rhea" id="RHEA-COMP:12069"/>
        <dbReference type="ChEBI" id="CHEBI:65314"/>
        <dbReference type="ChEBI" id="CHEBI:65315"/>
    </reaction>
</comment>
<reference evidence="8" key="2">
    <citation type="journal article" date="2021" name="PeerJ">
        <title>Extensive microbial diversity within the chicken gut microbiome revealed by metagenomics and culture.</title>
        <authorList>
            <person name="Gilroy R."/>
            <person name="Ravi A."/>
            <person name="Getino M."/>
            <person name="Pursley I."/>
            <person name="Horton D.L."/>
            <person name="Alikhan N.F."/>
            <person name="Baker D."/>
            <person name="Gharbi K."/>
            <person name="Hall N."/>
            <person name="Watson M."/>
            <person name="Adriaenssens E.M."/>
            <person name="Foster-Nyarko E."/>
            <person name="Jarju S."/>
            <person name="Secka A."/>
            <person name="Antonio M."/>
            <person name="Oren A."/>
            <person name="Chaudhuri R.R."/>
            <person name="La Ragione R."/>
            <person name="Hildebrand F."/>
            <person name="Pallen M.J."/>
        </authorList>
    </citation>
    <scope>NUCLEOTIDE SEQUENCE</scope>
    <source>
        <strain evidence="8">ChiGjej1B1-22543</strain>
    </source>
</reference>
<dbReference type="PANTHER" id="PTHR21600">
    <property type="entry name" value="MITOCHONDRIAL RNA PSEUDOURIDINE SYNTHASE"/>
    <property type="match status" value="1"/>
</dbReference>
<feature type="active site" evidence="4">
    <location>
        <position position="145"/>
    </location>
</feature>
<keyword evidence="3 6" id="KW-0413">Isomerase</keyword>
<evidence type="ECO:0000256" key="2">
    <source>
        <dbReference type="ARBA" id="ARBA00010876"/>
    </source>
</evidence>
<comment type="function">
    <text evidence="6">Responsible for synthesis of pseudouridine from uracil.</text>
</comment>
<dbReference type="InterPro" id="IPR020103">
    <property type="entry name" value="PsdUridine_synth_cat_dom_sf"/>
</dbReference>
<evidence type="ECO:0000259" key="7">
    <source>
        <dbReference type="PROSITE" id="PS51202"/>
    </source>
</evidence>
<dbReference type="Gene3D" id="3.30.2350.10">
    <property type="entry name" value="Pseudouridine synthase"/>
    <property type="match status" value="1"/>
</dbReference>
<dbReference type="GO" id="GO:0009982">
    <property type="term" value="F:pseudouridine synthase activity"/>
    <property type="evidence" value="ECO:0007669"/>
    <property type="project" value="InterPro"/>
</dbReference>
<evidence type="ECO:0000256" key="6">
    <source>
        <dbReference type="RuleBase" id="RU362028"/>
    </source>
</evidence>
<dbReference type="GO" id="GO:0001522">
    <property type="term" value="P:pseudouridine synthesis"/>
    <property type="evidence" value="ECO:0007669"/>
    <property type="project" value="InterPro"/>
</dbReference>
<dbReference type="SUPFAM" id="SSF55120">
    <property type="entry name" value="Pseudouridine synthase"/>
    <property type="match status" value="1"/>
</dbReference>
<keyword evidence="5" id="KW-0694">RNA-binding</keyword>
<dbReference type="GO" id="GO:0006396">
    <property type="term" value="P:RNA processing"/>
    <property type="evidence" value="ECO:0007669"/>
    <property type="project" value="UniProtKB-ARBA"/>
</dbReference>
<dbReference type="InterPro" id="IPR050188">
    <property type="entry name" value="RluA_PseudoU_synthase"/>
</dbReference>
<organism evidence="8 9">
    <name type="scientific">Candidatus Alloenteromonas pullicola</name>
    <dbReference type="NCBI Taxonomy" id="2840784"/>
    <lineage>
        <taxon>Bacteria</taxon>
        <taxon>Bacillati</taxon>
        <taxon>Bacillota</taxon>
        <taxon>Bacillota incertae sedis</taxon>
        <taxon>Candidatus Alloenteromonas</taxon>
    </lineage>
</organism>
<dbReference type="Proteomes" id="UP000824070">
    <property type="component" value="Unassembled WGS sequence"/>
</dbReference>
<evidence type="ECO:0000256" key="3">
    <source>
        <dbReference type="ARBA" id="ARBA00023235"/>
    </source>
</evidence>
<dbReference type="PROSITE" id="PS51202">
    <property type="entry name" value="RCK_C"/>
    <property type="match status" value="1"/>
</dbReference>
<evidence type="ECO:0000313" key="8">
    <source>
        <dbReference type="EMBL" id="HIU45297.1"/>
    </source>
</evidence>
<dbReference type="InterPro" id="IPR006145">
    <property type="entry name" value="PsdUridine_synth_RsuA/RluA"/>
</dbReference>